<proteinExistence type="predicted"/>
<dbReference type="SUPFAM" id="SSF54427">
    <property type="entry name" value="NTF2-like"/>
    <property type="match status" value="1"/>
</dbReference>
<evidence type="ECO:0000313" key="3">
    <source>
        <dbReference type="EMBL" id="WTY99295.1"/>
    </source>
</evidence>
<dbReference type="AlphaFoldDB" id="A0AAU3H1D5"/>
<evidence type="ECO:0000256" key="1">
    <source>
        <dbReference type="SAM" id="Coils"/>
    </source>
</evidence>
<keyword evidence="1" id="KW-0175">Coiled coil</keyword>
<reference evidence="3" key="1">
    <citation type="submission" date="2022-10" db="EMBL/GenBank/DDBJ databases">
        <title>The complete genomes of actinobacterial strains from the NBC collection.</title>
        <authorList>
            <person name="Joergensen T.S."/>
            <person name="Alvarez Arevalo M."/>
            <person name="Sterndorff E.B."/>
            <person name="Faurdal D."/>
            <person name="Vuksanovic O."/>
            <person name="Mourched A.-S."/>
            <person name="Charusanti P."/>
            <person name="Shaw S."/>
            <person name="Blin K."/>
            <person name="Weber T."/>
        </authorList>
    </citation>
    <scope>NUCLEOTIDE SEQUENCE</scope>
    <source>
        <strain evidence="3">NBC_01401</strain>
    </source>
</reference>
<organism evidence="3">
    <name type="scientific">Streptomyces sp. NBC_01401</name>
    <dbReference type="NCBI Taxonomy" id="2903854"/>
    <lineage>
        <taxon>Bacteria</taxon>
        <taxon>Bacillati</taxon>
        <taxon>Actinomycetota</taxon>
        <taxon>Actinomycetes</taxon>
        <taxon>Kitasatosporales</taxon>
        <taxon>Streptomycetaceae</taxon>
        <taxon>Streptomyces</taxon>
    </lineage>
</organism>
<feature type="coiled-coil region" evidence="1">
    <location>
        <begin position="6"/>
        <end position="33"/>
    </location>
</feature>
<gene>
    <name evidence="3" type="ORF">OG626_32535</name>
</gene>
<feature type="domain" description="SnoaL-like" evidence="2">
    <location>
        <begin position="23"/>
        <end position="145"/>
    </location>
</feature>
<name>A0AAU3H1D5_9ACTN</name>
<dbReference type="InterPro" id="IPR037401">
    <property type="entry name" value="SnoaL-like"/>
</dbReference>
<dbReference type="Gene3D" id="3.10.450.50">
    <property type="match status" value="1"/>
</dbReference>
<dbReference type="Pfam" id="PF13577">
    <property type="entry name" value="SnoaL_4"/>
    <property type="match status" value="1"/>
</dbReference>
<dbReference type="EMBL" id="CP109535">
    <property type="protein sequence ID" value="WTY99295.1"/>
    <property type="molecule type" value="Genomic_DNA"/>
</dbReference>
<dbReference type="InterPro" id="IPR032710">
    <property type="entry name" value="NTF2-like_dom_sf"/>
</dbReference>
<evidence type="ECO:0000259" key="2">
    <source>
        <dbReference type="Pfam" id="PF13577"/>
    </source>
</evidence>
<accession>A0AAU3H1D5</accession>
<dbReference type="CDD" id="cd00531">
    <property type="entry name" value="NTF2_like"/>
    <property type="match status" value="1"/>
</dbReference>
<protein>
    <submittedName>
        <fullName evidence="3">Nuclear transport factor 2 family protein</fullName>
    </submittedName>
</protein>
<sequence>MSEDRSAAVEARLAAVEARLRLLEDERDIARTMAAYGPLVDGGEADAVAALWDPDGVYDIDEIFLAGRERISEMVRSPAHQGWIRQGCAHVVGPPHITVEGDEAVAVCHSLMVVREAGGYVVRRATANHWRLVRTESGWQVATRTNRILDGRPESPALLVAGVRGEPAGS</sequence>